<evidence type="ECO:0000313" key="4">
    <source>
        <dbReference type="Proteomes" id="UP000317180"/>
    </source>
</evidence>
<dbReference type="AlphaFoldDB" id="A0A3M8AQG8"/>
<evidence type="ECO:0000313" key="3">
    <source>
        <dbReference type="Proteomes" id="UP000276178"/>
    </source>
</evidence>
<dbReference type="RefSeq" id="WP_005827163.1">
    <property type="nucleotide sequence ID" value="NZ_BJOD01000001.1"/>
</dbReference>
<dbReference type="OrthoDB" id="2376696at2"/>
<protein>
    <submittedName>
        <fullName evidence="2">Spore coat associated protein CotJA</fullName>
    </submittedName>
</protein>
<dbReference type="EMBL" id="RHHN01000048">
    <property type="protein sequence ID" value="RNB53446.1"/>
    <property type="molecule type" value="Genomic_DNA"/>
</dbReference>
<evidence type="ECO:0000313" key="2">
    <source>
        <dbReference type="EMBL" id="RNB53446.1"/>
    </source>
</evidence>
<name>A0A3M8AQG8_9BACL</name>
<gene>
    <name evidence="1" type="ORF">BAG01nite_02670</name>
    <name evidence="2" type="ORF">EB820_16495</name>
</gene>
<dbReference type="Pfam" id="PF11007">
    <property type="entry name" value="CotJA"/>
    <property type="match status" value="1"/>
</dbReference>
<evidence type="ECO:0000313" key="1">
    <source>
        <dbReference type="EMBL" id="GED24165.1"/>
    </source>
</evidence>
<proteinExistence type="predicted"/>
<reference evidence="1 4" key="2">
    <citation type="submission" date="2019-06" db="EMBL/GenBank/DDBJ databases">
        <title>Whole genome shotgun sequence of Brevibacillus agri NBRC 15538.</title>
        <authorList>
            <person name="Hosoyama A."/>
            <person name="Uohara A."/>
            <person name="Ohji S."/>
            <person name="Ichikawa N."/>
        </authorList>
    </citation>
    <scope>NUCLEOTIDE SEQUENCE [LARGE SCALE GENOMIC DNA]</scope>
    <source>
        <strain evidence="1 4">NBRC 15538</strain>
    </source>
</reference>
<keyword evidence="4" id="KW-1185">Reference proteome</keyword>
<accession>A0A3M8AQG8</accession>
<dbReference type="GeneID" id="82812117"/>
<comment type="caution">
    <text evidence="2">The sequence shown here is derived from an EMBL/GenBank/DDBJ whole genome shotgun (WGS) entry which is preliminary data.</text>
</comment>
<dbReference type="Proteomes" id="UP000276178">
    <property type="component" value="Unassembled WGS sequence"/>
</dbReference>
<organism evidence="2 3">
    <name type="scientific">Brevibacillus agri</name>
    <dbReference type="NCBI Taxonomy" id="51101"/>
    <lineage>
        <taxon>Bacteria</taxon>
        <taxon>Bacillati</taxon>
        <taxon>Bacillota</taxon>
        <taxon>Bacilli</taxon>
        <taxon>Bacillales</taxon>
        <taxon>Paenibacillaceae</taxon>
        <taxon>Brevibacillus</taxon>
    </lineage>
</organism>
<dbReference type="InterPro" id="IPR020256">
    <property type="entry name" value="Spore_coat_CotJA"/>
</dbReference>
<sequence length="78" mass="8901">MNSQTRIWFPYVSPYDPCPPIRVKTYAVPPQLFITFQPPDLPQYSPAEALRAGTLWPSLYSPYNPQQDYVGREGSHGT</sequence>
<reference evidence="2 3" key="1">
    <citation type="submission" date="2018-10" db="EMBL/GenBank/DDBJ databases">
        <title>Phylogenomics of Brevibacillus.</title>
        <authorList>
            <person name="Dunlap C."/>
        </authorList>
    </citation>
    <scope>NUCLEOTIDE SEQUENCE [LARGE SCALE GENOMIC DNA]</scope>
    <source>
        <strain evidence="2 3">NRRL NRS 1219</strain>
    </source>
</reference>
<dbReference type="Proteomes" id="UP000317180">
    <property type="component" value="Unassembled WGS sequence"/>
</dbReference>
<dbReference type="EMBL" id="BJOD01000001">
    <property type="protein sequence ID" value="GED24165.1"/>
    <property type="molecule type" value="Genomic_DNA"/>
</dbReference>